<comment type="caution">
    <text evidence="1">The sequence shown here is derived from an EMBL/GenBank/DDBJ whole genome shotgun (WGS) entry which is preliminary data.</text>
</comment>
<gene>
    <name evidence="1" type="ORF">XYLVIOL_LOCUS6928</name>
</gene>
<evidence type="ECO:0000313" key="2">
    <source>
        <dbReference type="Proteomes" id="UP001642520"/>
    </source>
</evidence>
<reference evidence="1 2" key="1">
    <citation type="submission" date="2024-08" db="EMBL/GenBank/DDBJ databases">
        <authorList>
            <person name="Will J Nash"/>
            <person name="Angela Man"/>
            <person name="Seanna McTaggart"/>
            <person name="Kendall Baker"/>
            <person name="Tom Barker"/>
            <person name="Leah Catchpole"/>
            <person name="Alex Durrant"/>
            <person name="Karim Gharbi"/>
            <person name="Naomi Irish"/>
            <person name="Gemy Kaithakottil"/>
            <person name="Debby Ku"/>
            <person name="Aaliyah Providence"/>
            <person name="Felix Shaw"/>
            <person name="David Swarbreck"/>
            <person name="Chris Watkins"/>
            <person name="Ann M. McCartney"/>
            <person name="Giulio Formenti"/>
            <person name="Alice Mouton"/>
            <person name="Noel Vella"/>
            <person name="Bjorn M von Reumont"/>
            <person name="Adriana Vella"/>
            <person name="Wilfried Haerty"/>
        </authorList>
    </citation>
    <scope>NUCLEOTIDE SEQUENCE [LARGE SCALE GENOMIC DNA]</scope>
</reference>
<name>A0ABP1NXF5_XYLVO</name>
<evidence type="ECO:0000313" key="1">
    <source>
        <dbReference type="EMBL" id="CAL7944918.1"/>
    </source>
</evidence>
<proteinExistence type="predicted"/>
<sequence length="147" mass="17688">MRVRFTYPISEEVLDGTLRRVGEFHEDQRLVFVKITVRRQTILDTCHQRRHFSVSQQFSCDWIRPRREQRPSFRRKELHNYTFERPPGRWGLRENRQPIPICTQIACDCRPYRPHAVAANDRLTLVVSIVRSFVYRYSHLTSDSVIM</sequence>
<dbReference type="Proteomes" id="UP001642520">
    <property type="component" value="Unassembled WGS sequence"/>
</dbReference>
<accession>A0ABP1NXF5</accession>
<dbReference type="EMBL" id="CAXAJV020001293">
    <property type="protein sequence ID" value="CAL7944918.1"/>
    <property type="molecule type" value="Genomic_DNA"/>
</dbReference>
<keyword evidence="2" id="KW-1185">Reference proteome</keyword>
<protein>
    <submittedName>
        <fullName evidence="1">Uncharacterized protein</fullName>
    </submittedName>
</protein>
<organism evidence="1 2">
    <name type="scientific">Xylocopa violacea</name>
    <name type="common">Violet carpenter bee</name>
    <name type="synonym">Apis violacea</name>
    <dbReference type="NCBI Taxonomy" id="135666"/>
    <lineage>
        <taxon>Eukaryota</taxon>
        <taxon>Metazoa</taxon>
        <taxon>Ecdysozoa</taxon>
        <taxon>Arthropoda</taxon>
        <taxon>Hexapoda</taxon>
        <taxon>Insecta</taxon>
        <taxon>Pterygota</taxon>
        <taxon>Neoptera</taxon>
        <taxon>Endopterygota</taxon>
        <taxon>Hymenoptera</taxon>
        <taxon>Apocrita</taxon>
        <taxon>Aculeata</taxon>
        <taxon>Apoidea</taxon>
        <taxon>Anthophila</taxon>
        <taxon>Apidae</taxon>
        <taxon>Xylocopa</taxon>
        <taxon>Xylocopa</taxon>
    </lineage>
</organism>